<dbReference type="Proteomes" id="UP000326268">
    <property type="component" value="Unassembled WGS sequence"/>
</dbReference>
<dbReference type="InterPro" id="IPR006330">
    <property type="entry name" value="Ado/ade_deaminase"/>
</dbReference>
<dbReference type="InterPro" id="IPR001365">
    <property type="entry name" value="A_deaminase_dom"/>
</dbReference>
<name>A0A5N7A4F8_9EURO</name>
<evidence type="ECO:0000256" key="7">
    <source>
        <dbReference type="ARBA" id="ARBA00048787"/>
    </source>
</evidence>
<keyword evidence="4" id="KW-0378">Hydrolase</keyword>
<feature type="domain" description="Adenosine deaminase" evidence="8">
    <location>
        <begin position="57"/>
        <end position="383"/>
    </location>
</feature>
<reference evidence="9 10" key="1">
    <citation type="submission" date="2019-04" db="EMBL/GenBank/DDBJ databases">
        <title>Friends and foes A comparative genomics studyof 23 Aspergillus species from section Flavi.</title>
        <authorList>
            <consortium name="DOE Joint Genome Institute"/>
            <person name="Kjaerbolling I."/>
            <person name="Vesth T."/>
            <person name="Frisvad J.C."/>
            <person name="Nybo J.L."/>
            <person name="Theobald S."/>
            <person name="Kildgaard S."/>
            <person name="Isbrandt T."/>
            <person name="Kuo A."/>
            <person name="Sato A."/>
            <person name="Lyhne E.K."/>
            <person name="Kogle M.E."/>
            <person name="Wiebenga A."/>
            <person name="Kun R.S."/>
            <person name="Lubbers R.J."/>
            <person name="Makela M.R."/>
            <person name="Barry K."/>
            <person name="Chovatia M."/>
            <person name="Clum A."/>
            <person name="Daum C."/>
            <person name="Haridas S."/>
            <person name="He G."/>
            <person name="LaButti K."/>
            <person name="Lipzen A."/>
            <person name="Mondo S."/>
            <person name="Riley R."/>
            <person name="Salamov A."/>
            <person name="Simmons B.A."/>
            <person name="Magnuson J.K."/>
            <person name="Henrissat B."/>
            <person name="Mortensen U.H."/>
            <person name="Larsen T.O."/>
            <person name="Devries R.P."/>
            <person name="Grigoriev I.V."/>
            <person name="Machida M."/>
            <person name="Baker S.E."/>
            <person name="Andersen M.R."/>
        </authorList>
    </citation>
    <scope>NUCLEOTIDE SEQUENCE [LARGE SCALE GENOMIC DNA]</scope>
    <source>
        <strain evidence="9 10">CBS 763.97</strain>
    </source>
</reference>
<dbReference type="PANTHER" id="PTHR11409">
    <property type="entry name" value="ADENOSINE DEAMINASE"/>
    <property type="match status" value="1"/>
</dbReference>
<evidence type="ECO:0000259" key="8">
    <source>
        <dbReference type="Pfam" id="PF00962"/>
    </source>
</evidence>
<keyword evidence="6" id="KW-0546">Nucleotide metabolism</keyword>
<evidence type="ECO:0000256" key="3">
    <source>
        <dbReference type="ARBA" id="ARBA00022723"/>
    </source>
</evidence>
<dbReference type="RefSeq" id="XP_031927399.1">
    <property type="nucleotide sequence ID" value="XM_032067020.1"/>
</dbReference>
<accession>A0A5N7A4F8</accession>
<comment type="similarity">
    <text evidence="2">Belongs to the metallo-dependent hydrolases superfamily. Adenosine and AMP deaminases family.</text>
</comment>
<organism evidence="9 10">
    <name type="scientific">Aspergillus caelatus</name>
    <dbReference type="NCBI Taxonomy" id="61420"/>
    <lineage>
        <taxon>Eukaryota</taxon>
        <taxon>Fungi</taxon>
        <taxon>Dikarya</taxon>
        <taxon>Ascomycota</taxon>
        <taxon>Pezizomycotina</taxon>
        <taxon>Eurotiomycetes</taxon>
        <taxon>Eurotiomycetidae</taxon>
        <taxon>Eurotiales</taxon>
        <taxon>Aspergillaceae</taxon>
        <taxon>Aspergillus</taxon>
        <taxon>Aspergillus subgen. Circumdati</taxon>
    </lineage>
</organism>
<keyword evidence="3" id="KW-0479">Metal-binding</keyword>
<evidence type="ECO:0000256" key="6">
    <source>
        <dbReference type="ARBA" id="ARBA00023080"/>
    </source>
</evidence>
<keyword evidence="10" id="KW-1185">Reference proteome</keyword>
<dbReference type="GO" id="GO:0004000">
    <property type="term" value="F:adenosine deaminase activity"/>
    <property type="evidence" value="ECO:0007669"/>
    <property type="project" value="TreeGrafter"/>
</dbReference>
<keyword evidence="5" id="KW-0862">Zinc</keyword>
<evidence type="ECO:0000256" key="1">
    <source>
        <dbReference type="ARBA" id="ARBA00001947"/>
    </source>
</evidence>
<dbReference type="GO" id="GO:0006154">
    <property type="term" value="P:adenosine catabolic process"/>
    <property type="evidence" value="ECO:0007669"/>
    <property type="project" value="TreeGrafter"/>
</dbReference>
<gene>
    <name evidence="9" type="ORF">BDV27DRAFT_128629</name>
</gene>
<evidence type="ECO:0000313" key="10">
    <source>
        <dbReference type="Proteomes" id="UP000326268"/>
    </source>
</evidence>
<dbReference type="Gene3D" id="3.20.20.140">
    <property type="entry name" value="Metal-dependent hydrolases"/>
    <property type="match status" value="1"/>
</dbReference>
<sequence length="391" mass="44015">MSNLPRIHIMKETKEHNLLPTTTTTPTTIIESIHKPIDPRNMDTTKPVDAAFTRFLPKIELHAHLSGSISRQCLHELWLQKRAADPTFDLPDPWVVMPPGKVDYTLDTFFNTFGTFTYHLLTDLPSITYATTSVLSDFHADGIKYLELRTIPRPSPNFTQEAYITTILSTITAFTDRHPDLTIRLILALDRGGHNPADADTVVTLAIAHKPLVVGVDIAGNPSKGDMAIFGPALAKAKAAGLGVTVHFAEVRTPPKEGELETILAFRPDRLGHVIHVPEELRGEIIRRKMGLELCMSCNVHARLFDGGFLEHHFREWWRVEECPVVLCTDDVGFFCSPVSNEYFLAAEHFNLTRADVVDIARRAVRVIFGGEEEKKRLYRLLDEFEAGYRE</sequence>
<evidence type="ECO:0000256" key="4">
    <source>
        <dbReference type="ARBA" id="ARBA00022801"/>
    </source>
</evidence>
<dbReference type="InterPro" id="IPR032466">
    <property type="entry name" value="Metal_Hydrolase"/>
</dbReference>
<evidence type="ECO:0000256" key="5">
    <source>
        <dbReference type="ARBA" id="ARBA00022833"/>
    </source>
</evidence>
<dbReference type="GeneID" id="43651466"/>
<comment type="catalytic activity">
    <reaction evidence="7">
        <text>N(6)-methyl-AMP + H2O + H(+) = IMP + methylamine</text>
        <dbReference type="Rhea" id="RHEA:16001"/>
        <dbReference type="ChEBI" id="CHEBI:15377"/>
        <dbReference type="ChEBI" id="CHEBI:15378"/>
        <dbReference type="ChEBI" id="CHEBI:58053"/>
        <dbReference type="ChEBI" id="CHEBI:59338"/>
        <dbReference type="ChEBI" id="CHEBI:144842"/>
    </reaction>
    <physiologicalReaction direction="left-to-right" evidence="7">
        <dbReference type="Rhea" id="RHEA:16002"/>
    </physiologicalReaction>
</comment>
<dbReference type="Pfam" id="PF00962">
    <property type="entry name" value="A_deaminase"/>
    <property type="match status" value="1"/>
</dbReference>
<dbReference type="PANTHER" id="PTHR11409:SF42">
    <property type="entry name" value="ADENOSINE DEAMINASE-LIKE PROTEIN"/>
    <property type="match status" value="1"/>
</dbReference>
<proteinExistence type="inferred from homology"/>
<dbReference type="SUPFAM" id="SSF51556">
    <property type="entry name" value="Metallo-dependent hydrolases"/>
    <property type="match status" value="1"/>
</dbReference>
<evidence type="ECO:0000313" key="9">
    <source>
        <dbReference type="EMBL" id="KAE8364318.1"/>
    </source>
</evidence>
<protein>
    <recommendedName>
        <fullName evidence="8">Adenosine deaminase domain-containing protein</fullName>
    </recommendedName>
</protein>
<dbReference type="GO" id="GO:0046872">
    <property type="term" value="F:metal ion binding"/>
    <property type="evidence" value="ECO:0007669"/>
    <property type="project" value="UniProtKB-KW"/>
</dbReference>
<comment type="cofactor">
    <cofactor evidence="1">
        <name>Zn(2+)</name>
        <dbReference type="ChEBI" id="CHEBI:29105"/>
    </cofactor>
</comment>
<dbReference type="GO" id="GO:0009117">
    <property type="term" value="P:nucleotide metabolic process"/>
    <property type="evidence" value="ECO:0007669"/>
    <property type="project" value="UniProtKB-KW"/>
</dbReference>
<evidence type="ECO:0000256" key="2">
    <source>
        <dbReference type="ARBA" id="ARBA00006676"/>
    </source>
</evidence>
<dbReference type="GO" id="GO:0046103">
    <property type="term" value="P:inosine biosynthetic process"/>
    <property type="evidence" value="ECO:0007669"/>
    <property type="project" value="TreeGrafter"/>
</dbReference>
<dbReference type="OrthoDB" id="272271at2759"/>
<dbReference type="AlphaFoldDB" id="A0A5N7A4F8"/>
<dbReference type="EMBL" id="ML737654">
    <property type="protein sequence ID" value="KAE8364318.1"/>
    <property type="molecule type" value="Genomic_DNA"/>
</dbReference>